<evidence type="ECO:0000256" key="2">
    <source>
        <dbReference type="ARBA" id="ARBA00022516"/>
    </source>
</evidence>
<keyword evidence="5 12" id="KW-1133">Transmembrane helix</keyword>
<reference evidence="14" key="1">
    <citation type="submission" date="2025-08" db="UniProtKB">
        <authorList>
            <consortium name="RefSeq"/>
        </authorList>
    </citation>
    <scope>IDENTIFICATION</scope>
    <source>
        <tissue evidence="14">Muscle</tissue>
    </source>
</reference>
<keyword evidence="13" id="KW-1185">Reference proteome</keyword>
<dbReference type="InterPro" id="IPR043130">
    <property type="entry name" value="CDP-OH_PTrfase_TM_dom"/>
</dbReference>
<keyword evidence="4 12" id="KW-0812">Transmembrane</keyword>
<evidence type="ECO:0000256" key="8">
    <source>
        <dbReference type="ARBA" id="ARBA00023209"/>
    </source>
</evidence>
<evidence type="ECO:0000256" key="7">
    <source>
        <dbReference type="ARBA" id="ARBA00023136"/>
    </source>
</evidence>
<name>A0ABM1BS69_LIMPO</name>
<gene>
    <name evidence="14" type="primary">LOC106471578</name>
</gene>
<accession>A0ABM1BS69</accession>
<evidence type="ECO:0000256" key="6">
    <source>
        <dbReference type="ARBA" id="ARBA00023098"/>
    </source>
</evidence>
<keyword evidence="2" id="KW-0444">Lipid biosynthesis</keyword>
<evidence type="ECO:0000313" key="14">
    <source>
        <dbReference type="RefSeq" id="XP_013787637.1"/>
    </source>
</evidence>
<dbReference type="Gene3D" id="1.20.120.1760">
    <property type="match status" value="1"/>
</dbReference>
<evidence type="ECO:0000256" key="4">
    <source>
        <dbReference type="ARBA" id="ARBA00022692"/>
    </source>
</evidence>
<keyword evidence="6" id="KW-0443">Lipid metabolism</keyword>
<dbReference type="InterPro" id="IPR000462">
    <property type="entry name" value="CDP-OH_P_trans"/>
</dbReference>
<protein>
    <recommendedName>
        <fullName evidence="10">cardiolipin synthase (CMP-forming)</fullName>
        <ecNumber evidence="10">2.7.8.41</ecNumber>
    </recommendedName>
</protein>
<evidence type="ECO:0000313" key="13">
    <source>
        <dbReference type="Proteomes" id="UP000694941"/>
    </source>
</evidence>
<dbReference type="PANTHER" id="PTHR14269:SF60">
    <property type="entry name" value="CARDIOLIPIN SYNTHASE (CMP-FORMING)"/>
    <property type="match status" value="1"/>
</dbReference>
<comment type="subcellular location">
    <subcellularLocation>
        <location evidence="1">Membrane</location>
        <topology evidence="1">Multi-pass membrane protein</topology>
    </subcellularLocation>
</comment>
<proteinExistence type="predicted"/>
<evidence type="ECO:0000256" key="5">
    <source>
        <dbReference type="ARBA" id="ARBA00022989"/>
    </source>
</evidence>
<dbReference type="Pfam" id="PF01066">
    <property type="entry name" value="CDP-OH_P_transf"/>
    <property type="match status" value="1"/>
</dbReference>
<feature type="transmembrane region" description="Helical" evidence="12">
    <location>
        <begin position="231"/>
        <end position="256"/>
    </location>
</feature>
<keyword evidence="8" id="KW-0594">Phospholipid biosynthesis</keyword>
<evidence type="ECO:0000256" key="9">
    <source>
        <dbReference type="ARBA" id="ARBA00023264"/>
    </source>
</evidence>
<evidence type="ECO:0000256" key="3">
    <source>
        <dbReference type="ARBA" id="ARBA00022679"/>
    </source>
</evidence>
<keyword evidence="7 12" id="KW-0472">Membrane</keyword>
<keyword evidence="9" id="KW-1208">Phospholipid metabolism</keyword>
<dbReference type="InterPro" id="IPR050324">
    <property type="entry name" value="CDP-alcohol_PTase-I"/>
</dbReference>
<organism evidence="13 14">
    <name type="scientific">Limulus polyphemus</name>
    <name type="common">Atlantic horseshoe crab</name>
    <dbReference type="NCBI Taxonomy" id="6850"/>
    <lineage>
        <taxon>Eukaryota</taxon>
        <taxon>Metazoa</taxon>
        <taxon>Ecdysozoa</taxon>
        <taxon>Arthropoda</taxon>
        <taxon>Chelicerata</taxon>
        <taxon>Merostomata</taxon>
        <taxon>Xiphosura</taxon>
        <taxon>Limulidae</taxon>
        <taxon>Limulus</taxon>
    </lineage>
</organism>
<dbReference type="EC" id="2.7.8.41" evidence="10"/>
<sequence>MTNFFANVIHPVKLFSQFNFFRFCPYQVLCSSNAVRSLSSFYRSIPNNINLLYVPISRVRPWTAFGWTFSEMSLCKSCVKFNSASATNCFSSKLCGFGKHFSTDRETFAKRSSSRQNPKEESQDITVTLTGSSKLRLPRTRHRFLETRKKVSKRMVEIKENVMTIPNGLCLLRIGATPLLGYLILVGNYEASFGLFAAAGVTDMLDGYIARKFPSQQSVIGSFLDPMADKFLIATLFITLTIAELLPVPLTTLIVARDVCLVTAGFYIRYQSLPSPRTLSRYFDVTLPTAKLSPTFISKVNTAIQFSLVAFTLAAPVFGYVDHPYMKLLWYLTAVTTVSSGVSYMFSKNTYKFLKSRSPKNV</sequence>
<dbReference type="RefSeq" id="XP_013787637.1">
    <property type="nucleotide sequence ID" value="XM_013932183.2"/>
</dbReference>
<comment type="catalytic activity">
    <reaction evidence="11">
        <text>a CDP-1,2-diacyl-sn-glycerol + a 1,2-diacyl-sn-glycero-3-phospho-(1'-sn-glycerol) = a cardiolipin + CMP + H(+)</text>
        <dbReference type="Rhea" id="RHEA:32931"/>
        <dbReference type="ChEBI" id="CHEBI:15378"/>
        <dbReference type="ChEBI" id="CHEBI:58332"/>
        <dbReference type="ChEBI" id="CHEBI:60377"/>
        <dbReference type="ChEBI" id="CHEBI:62237"/>
        <dbReference type="ChEBI" id="CHEBI:64716"/>
        <dbReference type="EC" id="2.7.8.41"/>
    </reaction>
</comment>
<feature type="transmembrane region" description="Helical" evidence="12">
    <location>
        <begin position="328"/>
        <end position="346"/>
    </location>
</feature>
<evidence type="ECO:0000256" key="12">
    <source>
        <dbReference type="SAM" id="Phobius"/>
    </source>
</evidence>
<keyword evidence="3" id="KW-0808">Transferase</keyword>
<dbReference type="GeneID" id="106471578"/>
<evidence type="ECO:0000256" key="1">
    <source>
        <dbReference type="ARBA" id="ARBA00004141"/>
    </source>
</evidence>
<feature type="transmembrane region" description="Helical" evidence="12">
    <location>
        <begin position="303"/>
        <end position="321"/>
    </location>
</feature>
<dbReference type="PANTHER" id="PTHR14269">
    <property type="entry name" value="CDP-DIACYLGLYCEROL--GLYCEROL-3-PHOSPHATE 3-PHOSPHATIDYLTRANSFERASE-RELATED"/>
    <property type="match status" value="1"/>
</dbReference>
<evidence type="ECO:0000256" key="10">
    <source>
        <dbReference type="ARBA" id="ARBA00039001"/>
    </source>
</evidence>
<evidence type="ECO:0000256" key="11">
    <source>
        <dbReference type="ARBA" id="ARBA00047433"/>
    </source>
</evidence>
<dbReference type="Proteomes" id="UP000694941">
    <property type="component" value="Unplaced"/>
</dbReference>